<dbReference type="SUPFAM" id="SSF55874">
    <property type="entry name" value="ATPase domain of HSP90 chaperone/DNA topoisomerase II/histidine kinase"/>
    <property type="match status" value="1"/>
</dbReference>
<feature type="domain" description="Histidine kinase/HSP90-like ATPase" evidence="2">
    <location>
        <begin position="8"/>
        <end position="116"/>
    </location>
</feature>
<dbReference type="InterPro" id="IPR050267">
    <property type="entry name" value="Anti-sigma-factor_SerPK"/>
</dbReference>
<organism evidence="3 4">
    <name type="scientific">Kitasatospora putterlickiae</name>
    <dbReference type="NCBI Taxonomy" id="221725"/>
    <lineage>
        <taxon>Bacteria</taxon>
        <taxon>Bacillati</taxon>
        <taxon>Actinomycetota</taxon>
        <taxon>Actinomycetes</taxon>
        <taxon>Kitasatosporales</taxon>
        <taxon>Streptomycetaceae</taxon>
        <taxon>Kitasatospora</taxon>
    </lineage>
</organism>
<dbReference type="CDD" id="cd16936">
    <property type="entry name" value="HATPase_RsbW-like"/>
    <property type="match status" value="1"/>
</dbReference>
<evidence type="ECO:0000259" key="2">
    <source>
        <dbReference type="Pfam" id="PF13581"/>
    </source>
</evidence>
<dbReference type="Gene3D" id="3.30.565.10">
    <property type="entry name" value="Histidine kinase-like ATPase, C-terminal domain"/>
    <property type="match status" value="1"/>
</dbReference>
<evidence type="ECO:0000313" key="4">
    <source>
        <dbReference type="Proteomes" id="UP001499863"/>
    </source>
</evidence>
<dbReference type="EMBL" id="BAAAKJ010000018">
    <property type="protein sequence ID" value="GAA1383365.1"/>
    <property type="molecule type" value="Genomic_DNA"/>
</dbReference>
<dbReference type="Proteomes" id="UP001499863">
    <property type="component" value="Unassembled WGS sequence"/>
</dbReference>
<proteinExistence type="predicted"/>
<dbReference type="RefSeq" id="WP_344324476.1">
    <property type="nucleotide sequence ID" value="NZ_BAAAKJ010000018.1"/>
</dbReference>
<evidence type="ECO:0000256" key="1">
    <source>
        <dbReference type="ARBA" id="ARBA00022527"/>
    </source>
</evidence>
<comment type="caution">
    <text evidence="3">The sequence shown here is derived from an EMBL/GenBank/DDBJ whole genome shotgun (WGS) entry which is preliminary data.</text>
</comment>
<accession>A0ABP4I7C5</accession>
<name>A0ABP4I7C5_9ACTN</name>
<reference evidence="4" key="1">
    <citation type="journal article" date="2019" name="Int. J. Syst. Evol. Microbiol.">
        <title>The Global Catalogue of Microorganisms (GCM) 10K type strain sequencing project: providing services to taxonomists for standard genome sequencing and annotation.</title>
        <authorList>
            <consortium name="The Broad Institute Genomics Platform"/>
            <consortium name="The Broad Institute Genome Sequencing Center for Infectious Disease"/>
            <person name="Wu L."/>
            <person name="Ma J."/>
        </authorList>
    </citation>
    <scope>NUCLEOTIDE SEQUENCE [LARGE SCALE GENOMIC DNA]</scope>
    <source>
        <strain evidence="4">JCM 12393</strain>
    </source>
</reference>
<dbReference type="InterPro" id="IPR003594">
    <property type="entry name" value="HATPase_dom"/>
</dbReference>
<dbReference type="PANTHER" id="PTHR35526:SF3">
    <property type="entry name" value="ANTI-SIGMA-F FACTOR RSBW"/>
    <property type="match status" value="1"/>
</dbReference>
<dbReference type="PANTHER" id="PTHR35526">
    <property type="entry name" value="ANTI-SIGMA-F FACTOR RSBW-RELATED"/>
    <property type="match status" value="1"/>
</dbReference>
<protein>
    <recommendedName>
        <fullName evidence="2">Histidine kinase/HSP90-like ATPase domain-containing protein</fullName>
    </recommendedName>
</protein>
<keyword evidence="4" id="KW-1185">Reference proteome</keyword>
<dbReference type="Pfam" id="PF13581">
    <property type="entry name" value="HATPase_c_2"/>
    <property type="match status" value="1"/>
</dbReference>
<keyword evidence="1" id="KW-0808">Transferase</keyword>
<keyword evidence="1" id="KW-0723">Serine/threonine-protein kinase</keyword>
<dbReference type="InterPro" id="IPR036890">
    <property type="entry name" value="HATPase_C_sf"/>
</dbReference>
<evidence type="ECO:0000313" key="3">
    <source>
        <dbReference type="EMBL" id="GAA1383365.1"/>
    </source>
</evidence>
<sequence>MRAFNPPDCSTVRAELRSILHAADWAPGIIDDAELAFHELYINAWQHGGALAPPVLVSLRPRTLRVSVCDDCPDLLPEPRTPADPYALSGRGLHLVQALTHRFGTTPTKTGKVIWFELDAAA</sequence>
<keyword evidence="1" id="KW-0418">Kinase</keyword>
<gene>
    <name evidence="3" type="ORF">GCM10009639_03570</name>
</gene>